<comment type="similarity">
    <text evidence="2">Belongs to the BIG1 family.</text>
</comment>
<dbReference type="PANTHER" id="PTHR28285:SF1">
    <property type="entry name" value="PROTEIN BIG1"/>
    <property type="match status" value="1"/>
</dbReference>
<dbReference type="GO" id="GO:0009272">
    <property type="term" value="P:fungal-type cell wall biogenesis"/>
    <property type="evidence" value="ECO:0007669"/>
    <property type="project" value="TreeGrafter"/>
</dbReference>
<keyword evidence="4 10" id="KW-0812">Transmembrane</keyword>
<keyword evidence="5 11" id="KW-0732">Signal</keyword>
<evidence type="ECO:0000256" key="5">
    <source>
        <dbReference type="ARBA" id="ARBA00022729"/>
    </source>
</evidence>
<dbReference type="InterPro" id="IPR037654">
    <property type="entry name" value="Big1"/>
</dbReference>
<reference evidence="13" key="1">
    <citation type="journal article" date="2016" name="Genome Announc.">
        <title>Genome sequences of three species of Hanseniaspora isolated from spontaneous wine fermentations.</title>
        <authorList>
            <person name="Sternes P.R."/>
            <person name="Lee D."/>
            <person name="Kutyna D.R."/>
            <person name="Borneman A.R."/>
        </authorList>
    </citation>
    <scope>NUCLEOTIDE SEQUENCE [LARGE SCALE GENOMIC DNA]</scope>
    <source>
        <strain evidence="13">AWRI3580</strain>
    </source>
</reference>
<dbReference type="STRING" id="29833.A0A1E5RTY4"/>
<dbReference type="PANTHER" id="PTHR28285">
    <property type="entry name" value="PROTEIN BIG1"/>
    <property type="match status" value="1"/>
</dbReference>
<name>A0A1E5RTY4_HANUV</name>
<evidence type="ECO:0000256" key="6">
    <source>
        <dbReference type="ARBA" id="ARBA00022824"/>
    </source>
</evidence>
<evidence type="ECO:0000256" key="8">
    <source>
        <dbReference type="ARBA" id="ARBA00023136"/>
    </source>
</evidence>
<evidence type="ECO:0000313" key="13">
    <source>
        <dbReference type="Proteomes" id="UP000095358"/>
    </source>
</evidence>
<dbReference type="GO" id="GO:0071555">
    <property type="term" value="P:cell wall organization"/>
    <property type="evidence" value="ECO:0007669"/>
    <property type="project" value="UniProtKB-KW"/>
</dbReference>
<organism evidence="12 13">
    <name type="scientific">Hanseniaspora uvarum</name>
    <name type="common">Yeast</name>
    <name type="synonym">Kloeckera apiculata</name>
    <dbReference type="NCBI Taxonomy" id="29833"/>
    <lineage>
        <taxon>Eukaryota</taxon>
        <taxon>Fungi</taxon>
        <taxon>Dikarya</taxon>
        <taxon>Ascomycota</taxon>
        <taxon>Saccharomycotina</taxon>
        <taxon>Saccharomycetes</taxon>
        <taxon>Saccharomycodales</taxon>
        <taxon>Saccharomycodaceae</taxon>
        <taxon>Hanseniaspora</taxon>
    </lineage>
</organism>
<protein>
    <recommendedName>
        <fullName evidence="3">Protein BIG1</fullName>
    </recommendedName>
</protein>
<keyword evidence="9" id="KW-0961">Cell wall biogenesis/degradation</keyword>
<feature type="transmembrane region" description="Helical" evidence="10">
    <location>
        <begin position="297"/>
        <end position="314"/>
    </location>
</feature>
<dbReference type="OrthoDB" id="364348at2759"/>
<dbReference type="VEuPathDB" id="FungiDB:AWRI3580_g1418"/>
<evidence type="ECO:0000256" key="9">
    <source>
        <dbReference type="ARBA" id="ARBA00023316"/>
    </source>
</evidence>
<evidence type="ECO:0000256" key="7">
    <source>
        <dbReference type="ARBA" id="ARBA00022989"/>
    </source>
</evidence>
<accession>A0A1E5RTY4</accession>
<keyword evidence="8 10" id="KW-0472">Membrane</keyword>
<evidence type="ECO:0000256" key="1">
    <source>
        <dbReference type="ARBA" id="ARBA00004115"/>
    </source>
</evidence>
<keyword evidence="7 10" id="KW-1133">Transmembrane helix</keyword>
<dbReference type="GO" id="GO:0006078">
    <property type="term" value="P:(1-&gt;6)-beta-D-glucan biosynthetic process"/>
    <property type="evidence" value="ECO:0007669"/>
    <property type="project" value="TreeGrafter"/>
</dbReference>
<evidence type="ECO:0000256" key="4">
    <source>
        <dbReference type="ARBA" id="ARBA00022692"/>
    </source>
</evidence>
<comment type="subcellular location">
    <subcellularLocation>
        <location evidence="1">Endoplasmic reticulum membrane</location>
        <topology evidence="1">Single-pass type I membrane protein</topology>
    </subcellularLocation>
</comment>
<dbReference type="EMBL" id="LPNN01000003">
    <property type="protein sequence ID" value="OEJ90339.1"/>
    <property type="molecule type" value="Genomic_DNA"/>
</dbReference>
<evidence type="ECO:0000256" key="11">
    <source>
        <dbReference type="SAM" id="SignalP"/>
    </source>
</evidence>
<comment type="caution">
    <text evidence="12">The sequence shown here is derived from an EMBL/GenBank/DDBJ whole genome shotgun (WGS) entry which is preliminary data.</text>
</comment>
<feature type="signal peptide" evidence="11">
    <location>
        <begin position="1"/>
        <end position="21"/>
    </location>
</feature>
<keyword evidence="6" id="KW-0256">Endoplasmic reticulum</keyword>
<dbReference type="AlphaFoldDB" id="A0A1E5RTY4"/>
<feature type="chain" id="PRO_5009184909" description="Protein BIG1" evidence="11">
    <location>
        <begin position="22"/>
        <end position="315"/>
    </location>
</feature>
<evidence type="ECO:0000256" key="10">
    <source>
        <dbReference type="SAM" id="Phobius"/>
    </source>
</evidence>
<dbReference type="Proteomes" id="UP000095358">
    <property type="component" value="Unassembled WGS sequence"/>
</dbReference>
<sequence>MIKLFLVYICLLLQGLESCTAKSSKVNNALLSNSNFLKNYHYSNITHIKSNDFKNHLINTFETCSWDALVVANIPGLSWEYYREHESVFKNIQKLLERSGTIDQFPSVSDLGSLGNSKLMNDVLWTIEKKCKIFEENSIYIAGNTTLEGFEKYIDTNKRIIAIDYGKDFLSVDEDDIENYGDEIEDRLMVIDDELGQIFGAIPSPRTSLLILGSHEISGNTANIFDRIFNKNKQELEGNKLSKFSELKKQEAIKKRGKFDTFRPKFANDEADDSTGMLLTEIKTEIKEFYNGNKKQIEIVGAGVVGLVLIIFFFL</sequence>
<evidence type="ECO:0000313" key="12">
    <source>
        <dbReference type="EMBL" id="OEJ90339.1"/>
    </source>
</evidence>
<evidence type="ECO:0000256" key="2">
    <source>
        <dbReference type="ARBA" id="ARBA00008203"/>
    </source>
</evidence>
<proteinExistence type="inferred from homology"/>
<dbReference type="GO" id="GO:0005789">
    <property type="term" value="C:endoplasmic reticulum membrane"/>
    <property type="evidence" value="ECO:0007669"/>
    <property type="project" value="UniProtKB-SubCell"/>
</dbReference>
<gene>
    <name evidence="12" type="ORF">AWRI3580_g1418</name>
</gene>
<evidence type="ECO:0000256" key="3">
    <source>
        <dbReference type="ARBA" id="ARBA00022089"/>
    </source>
</evidence>
<keyword evidence="13" id="KW-1185">Reference proteome</keyword>